<protein>
    <submittedName>
        <fullName evidence="2">Uncharacterized protein</fullName>
    </submittedName>
</protein>
<comment type="caution">
    <text evidence="2">The sequence shown here is derived from an EMBL/GenBank/DDBJ whole genome shotgun (WGS) entry which is preliminary data.</text>
</comment>
<name>A0A0F5YFY9_9CYAN</name>
<evidence type="ECO:0000256" key="1">
    <source>
        <dbReference type="SAM" id="MobiDB-lite"/>
    </source>
</evidence>
<feature type="compositionally biased region" description="Polar residues" evidence="1">
    <location>
        <begin position="86"/>
        <end position="100"/>
    </location>
</feature>
<reference evidence="2 3" key="1">
    <citation type="submission" date="2015-06" db="EMBL/GenBank/DDBJ databases">
        <title>Draft genome assembly of filamentous brackish cyanobacterium Limnoraphis robusta strain CS-951.</title>
        <authorList>
            <person name="Willis A."/>
            <person name="Parks M."/>
            <person name="Burford M.A."/>
        </authorList>
    </citation>
    <scope>NUCLEOTIDE SEQUENCE [LARGE SCALE GENOMIC DNA]</scope>
    <source>
        <strain evidence="2 3">CS-951</strain>
    </source>
</reference>
<dbReference type="Proteomes" id="UP000033607">
    <property type="component" value="Unassembled WGS sequence"/>
</dbReference>
<accession>A0A0F5YFY9</accession>
<gene>
    <name evidence="2" type="ORF">WN50_16045</name>
</gene>
<sequence length="117" mass="13140">MLKQQPNKFKTVQLTESVLVLTGFDDACIPALRSGFAGYPVNPRWNAVKFHAWKTGRQWRVALSQGEMTVRSTDSMLVFKGELEQSPDSESPRTWNETSSVSFFSNPVERSGELTLA</sequence>
<evidence type="ECO:0000313" key="2">
    <source>
        <dbReference type="EMBL" id="KKD37125.1"/>
    </source>
</evidence>
<dbReference type="EMBL" id="LATL02000095">
    <property type="protein sequence ID" value="KKD37125.1"/>
    <property type="molecule type" value="Genomic_DNA"/>
</dbReference>
<dbReference type="PATRIC" id="fig|1637645.4.peg.1955"/>
<dbReference type="AlphaFoldDB" id="A0A0F5YFY9"/>
<evidence type="ECO:0000313" key="3">
    <source>
        <dbReference type="Proteomes" id="UP000033607"/>
    </source>
</evidence>
<organism evidence="2 3">
    <name type="scientific">Limnoraphis robusta CS-951</name>
    <dbReference type="NCBI Taxonomy" id="1637645"/>
    <lineage>
        <taxon>Bacteria</taxon>
        <taxon>Bacillati</taxon>
        <taxon>Cyanobacteriota</taxon>
        <taxon>Cyanophyceae</taxon>
        <taxon>Oscillatoriophycideae</taxon>
        <taxon>Oscillatoriales</taxon>
        <taxon>Sirenicapillariaceae</taxon>
        <taxon>Limnoraphis</taxon>
    </lineage>
</organism>
<dbReference type="OrthoDB" id="425721at2"/>
<dbReference type="RefSeq" id="WP_046279573.1">
    <property type="nucleotide sequence ID" value="NZ_LATL02000095.1"/>
</dbReference>
<feature type="region of interest" description="Disordered" evidence="1">
    <location>
        <begin position="81"/>
        <end position="100"/>
    </location>
</feature>
<proteinExistence type="predicted"/>